<dbReference type="GO" id="GO:0046872">
    <property type="term" value="F:metal ion binding"/>
    <property type="evidence" value="ECO:0007669"/>
    <property type="project" value="UniProtKB-KW"/>
</dbReference>
<name>A0AAW1LDM4_POPJA</name>
<accession>A0AAW1LDM4</accession>
<evidence type="ECO:0000256" key="2">
    <source>
        <dbReference type="RuleBase" id="RU004464"/>
    </source>
</evidence>
<keyword evidence="2" id="KW-0520">NAD</keyword>
<keyword evidence="6" id="KW-1185">Reference proteome</keyword>
<reference evidence="5 6" key="1">
    <citation type="journal article" date="2024" name="BMC Genomics">
        <title>De novo assembly and annotation of Popillia japonica's genome with initial clues to its potential as an invasive pest.</title>
        <authorList>
            <person name="Cucini C."/>
            <person name="Boschi S."/>
            <person name="Funari R."/>
            <person name="Cardaioli E."/>
            <person name="Iannotti N."/>
            <person name="Marturano G."/>
            <person name="Paoli F."/>
            <person name="Bruttini M."/>
            <person name="Carapelli A."/>
            <person name="Frati F."/>
            <person name="Nardi F."/>
        </authorList>
    </citation>
    <scope>NUCLEOTIDE SEQUENCE [LARGE SCALE GENOMIC DNA]</scope>
    <source>
        <strain evidence="5">DMR45628</strain>
    </source>
</reference>
<dbReference type="GO" id="GO:0015990">
    <property type="term" value="P:electron transport coupled proton transport"/>
    <property type="evidence" value="ECO:0007669"/>
    <property type="project" value="TreeGrafter"/>
</dbReference>
<keyword evidence="2" id="KW-0408">Iron</keyword>
<dbReference type="GO" id="GO:0051539">
    <property type="term" value="F:4 iron, 4 sulfur cluster binding"/>
    <property type="evidence" value="ECO:0007669"/>
    <property type="project" value="UniProtKB-KW"/>
</dbReference>
<sequence>MQQQKNDGNRKSLAGHHQRYKSSDATPAYKPYSPFQVKRDNTAEFLLARLDDLVNWGRKSSMWPLSFGLACCAVEMMQMSAPRYDFDRYSFLFRSSPRQADVMIVAGTVTNKMATALRKSYDLMPEHRWVISMGSCANGGGYYHYIILIRSSEDVIVLFLWIFTYWDVPQQVKLYSTVFYNCKRKLSV</sequence>
<comment type="similarity">
    <text evidence="1 2">Belongs to the complex I 20 kDa subunit family.</text>
</comment>
<keyword evidence="2" id="KW-0479">Metal-binding</keyword>
<keyword evidence="2" id="KW-0004">4Fe-4S</keyword>
<dbReference type="Gene3D" id="3.40.50.12280">
    <property type="match status" value="1"/>
</dbReference>
<dbReference type="GO" id="GO:0045271">
    <property type="term" value="C:respiratory chain complex I"/>
    <property type="evidence" value="ECO:0007669"/>
    <property type="project" value="TreeGrafter"/>
</dbReference>
<comment type="caution">
    <text evidence="5">The sequence shown here is derived from an EMBL/GenBank/DDBJ whole genome shotgun (WGS) entry which is preliminary data.</text>
</comment>
<dbReference type="InterPro" id="IPR006137">
    <property type="entry name" value="NADH_UbQ_OxRdtase-like_20kDa"/>
</dbReference>
<evidence type="ECO:0000256" key="1">
    <source>
        <dbReference type="ARBA" id="ARBA00009173"/>
    </source>
</evidence>
<dbReference type="GO" id="GO:0009060">
    <property type="term" value="P:aerobic respiration"/>
    <property type="evidence" value="ECO:0007669"/>
    <property type="project" value="TreeGrafter"/>
</dbReference>
<dbReference type="NCBIfam" id="TIGR01957">
    <property type="entry name" value="nuoB_fam"/>
    <property type="match status" value="1"/>
</dbReference>
<dbReference type="PANTHER" id="PTHR11995">
    <property type="entry name" value="NADH DEHYDROGENASE"/>
    <property type="match status" value="1"/>
</dbReference>
<evidence type="ECO:0000256" key="3">
    <source>
        <dbReference type="SAM" id="MobiDB-lite"/>
    </source>
</evidence>
<evidence type="ECO:0000313" key="6">
    <source>
        <dbReference type="Proteomes" id="UP001458880"/>
    </source>
</evidence>
<organism evidence="5 6">
    <name type="scientific">Popillia japonica</name>
    <name type="common">Japanese beetle</name>
    <dbReference type="NCBI Taxonomy" id="7064"/>
    <lineage>
        <taxon>Eukaryota</taxon>
        <taxon>Metazoa</taxon>
        <taxon>Ecdysozoa</taxon>
        <taxon>Arthropoda</taxon>
        <taxon>Hexapoda</taxon>
        <taxon>Insecta</taxon>
        <taxon>Pterygota</taxon>
        <taxon>Neoptera</taxon>
        <taxon>Endopterygota</taxon>
        <taxon>Coleoptera</taxon>
        <taxon>Polyphaga</taxon>
        <taxon>Scarabaeiformia</taxon>
        <taxon>Scarabaeidae</taxon>
        <taxon>Rutelinae</taxon>
        <taxon>Popillia</taxon>
    </lineage>
</organism>
<dbReference type="AlphaFoldDB" id="A0AAW1LDM4"/>
<keyword evidence="2" id="KW-0411">Iron-sulfur</keyword>
<dbReference type="InterPro" id="IPR006138">
    <property type="entry name" value="NADH_UQ_OxRdtase_20Kd_su"/>
</dbReference>
<keyword evidence="5" id="KW-0830">Ubiquinone</keyword>
<gene>
    <name evidence="5" type="ORF">QE152_g13128</name>
</gene>
<dbReference type="GO" id="GO:0032981">
    <property type="term" value="P:mitochondrial respiratory chain complex I assembly"/>
    <property type="evidence" value="ECO:0007669"/>
    <property type="project" value="TreeGrafter"/>
</dbReference>
<dbReference type="EMBL" id="JASPKY010000123">
    <property type="protein sequence ID" value="KAK9732047.1"/>
    <property type="molecule type" value="Genomic_DNA"/>
</dbReference>
<dbReference type="PANTHER" id="PTHR11995:SF14">
    <property type="entry name" value="NADH DEHYDROGENASE [UBIQUINONE] IRON-SULFUR PROTEIN 7, MITOCHONDRIAL"/>
    <property type="match status" value="1"/>
</dbReference>
<evidence type="ECO:0000259" key="4">
    <source>
        <dbReference type="Pfam" id="PF01058"/>
    </source>
</evidence>
<feature type="region of interest" description="Disordered" evidence="3">
    <location>
        <begin position="1"/>
        <end position="33"/>
    </location>
</feature>
<proteinExistence type="inferred from homology"/>
<dbReference type="GO" id="GO:0005739">
    <property type="term" value="C:mitochondrion"/>
    <property type="evidence" value="ECO:0007669"/>
    <property type="project" value="GOC"/>
</dbReference>
<protein>
    <submittedName>
        <fullName evidence="5">NADH ubiquinone oxidoreductase, 20 Kd subunit</fullName>
    </submittedName>
</protein>
<dbReference type="SUPFAM" id="SSF56770">
    <property type="entry name" value="HydA/Nqo6-like"/>
    <property type="match status" value="1"/>
</dbReference>
<dbReference type="NCBIfam" id="NF005012">
    <property type="entry name" value="PRK06411.1"/>
    <property type="match status" value="1"/>
</dbReference>
<dbReference type="GO" id="GO:0008137">
    <property type="term" value="F:NADH dehydrogenase (ubiquinone) activity"/>
    <property type="evidence" value="ECO:0007669"/>
    <property type="project" value="InterPro"/>
</dbReference>
<feature type="domain" description="NADH:ubiquinone oxidoreductase-like 20kDa subunit" evidence="4">
    <location>
        <begin position="71"/>
        <end position="143"/>
    </location>
</feature>
<dbReference type="Pfam" id="PF01058">
    <property type="entry name" value="Oxidored_q6"/>
    <property type="match status" value="1"/>
</dbReference>
<evidence type="ECO:0000313" key="5">
    <source>
        <dbReference type="EMBL" id="KAK9732047.1"/>
    </source>
</evidence>
<dbReference type="Proteomes" id="UP001458880">
    <property type="component" value="Unassembled WGS sequence"/>
</dbReference>
<dbReference type="GO" id="GO:0048038">
    <property type="term" value="F:quinone binding"/>
    <property type="evidence" value="ECO:0007669"/>
    <property type="project" value="InterPro"/>
</dbReference>